<dbReference type="PROSITE" id="PS50113">
    <property type="entry name" value="PAC"/>
    <property type="match status" value="1"/>
</dbReference>
<dbReference type="InterPro" id="IPR001789">
    <property type="entry name" value="Sig_transdc_resp-reg_receiver"/>
</dbReference>
<dbReference type="eggNOG" id="COG0642">
    <property type="taxonomic scope" value="Bacteria"/>
</dbReference>
<dbReference type="SUPFAM" id="SSF55785">
    <property type="entry name" value="PYP-like sensor domain (PAS domain)"/>
    <property type="match status" value="1"/>
</dbReference>
<dbReference type="InterPro" id="IPR008207">
    <property type="entry name" value="Sig_transdc_His_kin_Hpt_dom"/>
</dbReference>
<dbReference type="FunFam" id="3.30.565.10:FF:000010">
    <property type="entry name" value="Sensor histidine kinase RcsC"/>
    <property type="match status" value="1"/>
</dbReference>
<protein>
    <recommendedName>
        <fullName evidence="15">Sensory/regulatory protein RpfC</fullName>
        <ecNumber evidence="3">2.7.13.3</ecNumber>
    </recommendedName>
</protein>
<dbReference type="SUPFAM" id="SSF47226">
    <property type="entry name" value="Histidine-containing phosphotransfer domain, HPT domain"/>
    <property type="match status" value="1"/>
</dbReference>
<dbReference type="SMART" id="SM00448">
    <property type="entry name" value="REC"/>
    <property type="match status" value="2"/>
</dbReference>
<dbReference type="Gene3D" id="3.40.50.2300">
    <property type="match status" value="2"/>
</dbReference>
<feature type="domain" description="PAC" evidence="22">
    <location>
        <begin position="29"/>
        <end position="79"/>
    </location>
</feature>
<reference evidence="24 25" key="1">
    <citation type="journal article" date="2013" name="Genome Announc.">
        <title>Genome Sequence of the Polycyclic Aromatic Hydrocarbon-Degrading Bacterium Strain Marinobacter nanhaiticus D15-8WT.</title>
        <authorList>
            <person name="Cui Z."/>
            <person name="Gao W."/>
            <person name="Li Q."/>
            <person name="Xu G."/>
            <person name="Zheng L."/>
        </authorList>
    </citation>
    <scope>NUCLEOTIDE SEQUENCE [LARGE SCALE GENOMIC DNA]</scope>
    <source>
        <strain evidence="24 25">D15-8W</strain>
    </source>
</reference>
<keyword evidence="4" id="KW-1003">Cell membrane</keyword>
<dbReference type="InterPro" id="IPR000014">
    <property type="entry name" value="PAS"/>
</dbReference>
<dbReference type="PATRIC" id="fig|626887.3.peg.2581"/>
<dbReference type="Gene3D" id="3.30.565.10">
    <property type="entry name" value="Histidine kinase-like ATPase, C-terminal domain"/>
    <property type="match status" value="1"/>
</dbReference>
<keyword evidence="11" id="KW-1133">Transmembrane helix</keyword>
<dbReference type="PROSITE" id="PS50109">
    <property type="entry name" value="HIS_KIN"/>
    <property type="match status" value="1"/>
</dbReference>
<dbReference type="InterPro" id="IPR003661">
    <property type="entry name" value="HisK_dim/P_dom"/>
</dbReference>
<dbReference type="STRING" id="626887.J057_12886"/>
<sequence length="821" mass="90591">MLVPTEQAHDKMNELRGLARRSNEDLSERTLHIECVRRDGDRFPAEFSLSKWTSGDDTYFGVILRDVTENRLAEQRLDDARREAEAASKAKTEFVANMSHEIRTPMNAMLGMTQILAKTPLTNDQQRYVGMVQTAGRSLLAILNDILDFSKIEAGKMTINRESFSLDDLVASLASIMSLDASDKKLELAIGVEPDVPRGLIGDELRIRQVLINLINNAIKFTERGGVSLLIRLVEGNAADVTVEFIVRDTGIGMTEAQLGNLFEEFTQADSSMTRRFGGTGLGLAITRKLVYLMGGMIDVSSRIGEGSEFTVSLPLGIAPFRTDLAVSPTINQLSVLLVDDNPISMDYLAKTLRTWNWKVDAQLSSKELLDNLERRSQDANYDIFLIDWIMPEVDGLDIARYLRSHAKFSEAVIILMLDAYAREKVADPEATELADAVLLKPVTSSDLYDRVLELVVSRNGQRLSSGVSTTRGQESLKGARLLLVEDNKLNQMVATGFLESAGAEVYVVADGQLAVDKLRSSPDGYDLVLMDVQMPVLDGISATRIIRGQLQIDVPILAMSAGVLDTERQTCLRAGMNGFIGKPVDESELIHLVRAHLRHDRQRDRVYASAAEPERNPNQARFSTPSDLSRDHLESLLDASPESRAALLSVFGSMVDKGSAPLDEAYRAWKEGDNETAAAALHTLRGAVGTLGGRRFADIALHLEKSLHTDGDNTLEPLWAHARSEHEGVLHAVRKWLDQLEHAGEMPPEKPPVAITAEELGELHELLAQHNLRAQTLFLSYRASLATVLSAETMAEVDDAMQRLDYDWVASVITELQGVS</sequence>
<dbReference type="Pfam" id="PF02518">
    <property type="entry name" value="HATPase_c"/>
    <property type="match status" value="1"/>
</dbReference>
<dbReference type="Pfam" id="PF00072">
    <property type="entry name" value="Response_reg"/>
    <property type="match status" value="2"/>
</dbReference>
<feature type="modified residue" description="4-aspartylphosphate" evidence="17">
    <location>
        <position position="532"/>
    </location>
</feature>
<dbReference type="CDD" id="cd16922">
    <property type="entry name" value="HATPase_EvgS-ArcB-TorS-like"/>
    <property type="match status" value="1"/>
</dbReference>
<dbReference type="PANTHER" id="PTHR45339:SF1">
    <property type="entry name" value="HYBRID SIGNAL TRANSDUCTION HISTIDINE KINASE J"/>
    <property type="match status" value="1"/>
</dbReference>
<keyword evidence="9 24" id="KW-0418">Kinase</keyword>
<dbReference type="EMBL" id="APLQ01000011">
    <property type="protein sequence ID" value="ENO16252.1"/>
    <property type="molecule type" value="Genomic_DNA"/>
</dbReference>
<dbReference type="Pfam" id="PF01627">
    <property type="entry name" value="Hpt"/>
    <property type="match status" value="1"/>
</dbReference>
<dbReference type="SUPFAM" id="SSF55874">
    <property type="entry name" value="ATPase domain of HSP90 chaperone/DNA topoisomerase II/histidine kinase"/>
    <property type="match status" value="1"/>
</dbReference>
<dbReference type="PROSITE" id="PS50110">
    <property type="entry name" value="RESPONSE_REGULATORY"/>
    <property type="match status" value="2"/>
</dbReference>
<dbReference type="InterPro" id="IPR036097">
    <property type="entry name" value="HisK_dim/P_sf"/>
</dbReference>
<dbReference type="PANTHER" id="PTHR45339">
    <property type="entry name" value="HYBRID SIGNAL TRANSDUCTION HISTIDINE KINASE J"/>
    <property type="match status" value="1"/>
</dbReference>
<keyword evidence="6" id="KW-0808">Transferase</keyword>
<dbReference type="Proteomes" id="UP000013165">
    <property type="component" value="Unassembled WGS sequence"/>
</dbReference>
<keyword evidence="8" id="KW-0547">Nucleotide-binding</keyword>
<dbReference type="InterPro" id="IPR011006">
    <property type="entry name" value="CheY-like_superfamily"/>
</dbReference>
<evidence type="ECO:0000256" key="16">
    <source>
        <dbReference type="PROSITE-ProRule" id="PRU00110"/>
    </source>
</evidence>
<evidence type="ECO:0000256" key="11">
    <source>
        <dbReference type="ARBA" id="ARBA00022989"/>
    </source>
</evidence>
<evidence type="ECO:0000256" key="17">
    <source>
        <dbReference type="PROSITE-ProRule" id="PRU00169"/>
    </source>
</evidence>
<evidence type="ECO:0000256" key="9">
    <source>
        <dbReference type="ARBA" id="ARBA00022777"/>
    </source>
</evidence>
<dbReference type="CDD" id="cd00082">
    <property type="entry name" value="HisKA"/>
    <property type="match status" value="1"/>
</dbReference>
<feature type="domain" description="HPt" evidence="23">
    <location>
        <begin position="644"/>
        <end position="748"/>
    </location>
</feature>
<evidence type="ECO:0000256" key="2">
    <source>
        <dbReference type="ARBA" id="ARBA00004651"/>
    </source>
</evidence>
<evidence type="ECO:0000256" key="19">
    <source>
        <dbReference type="SAM" id="MobiDB-lite"/>
    </source>
</evidence>
<dbReference type="AlphaFoldDB" id="N6WYS8"/>
<dbReference type="PRINTS" id="PR00344">
    <property type="entry name" value="BCTRLSENSOR"/>
</dbReference>
<dbReference type="EC" id="2.7.13.3" evidence="3"/>
<dbReference type="InterPro" id="IPR035965">
    <property type="entry name" value="PAS-like_dom_sf"/>
</dbReference>
<dbReference type="InterPro" id="IPR036890">
    <property type="entry name" value="HATPase_C_sf"/>
</dbReference>
<keyword evidence="12" id="KW-0902">Two-component regulatory system</keyword>
<dbReference type="InterPro" id="IPR005467">
    <property type="entry name" value="His_kinase_dom"/>
</dbReference>
<dbReference type="GO" id="GO:0005886">
    <property type="term" value="C:plasma membrane"/>
    <property type="evidence" value="ECO:0007669"/>
    <property type="project" value="UniProtKB-SubCell"/>
</dbReference>
<evidence type="ECO:0000256" key="15">
    <source>
        <dbReference type="ARBA" id="ARBA00068150"/>
    </source>
</evidence>
<evidence type="ECO:0000256" key="14">
    <source>
        <dbReference type="ARBA" id="ARBA00064003"/>
    </source>
</evidence>
<keyword evidence="7" id="KW-0812">Transmembrane</keyword>
<dbReference type="PROSITE" id="PS50894">
    <property type="entry name" value="HPT"/>
    <property type="match status" value="1"/>
</dbReference>
<keyword evidence="13" id="KW-0472">Membrane</keyword>
<dbReference type="Gene3D" id="1.20.120.160">
    <property type="entry name" value="HPT domain"/>
    <property type="match status" value="1"/>
</dbReference>
<feature type="coiled-coil region" evidence="18">
    <location>
        <begin position="70"/>
        <end position="97"/>
    </location>
</feature>
<evidence type="ECO:0000259" key="23">
    <source>
        <dbReference type="PROSITE" id="PS50894"/>
    </source>
</evidence>
<dbReference type="NCBIfam" id="TIGR00229">
    <property type="entry name" value="sensory_box"/>
    <property type="match status" value="1"/>
</dbReference>
<evidence type="ECO:0000256" key="5">
    <source>
        <dbReference type="ARBA" id="ARBA00022553"/>
    </source>
</evidence>
<evidence type="ECO:0000259" key="20">
    <source>
        <dbReference type="PROSITE" id="PS50109"/>
    </source>
</evidence>
<evidence type="ECO:0000256" key="10">
    <source>
        <dbReference type="ARBA" id="ARBA00022840"/>
    </source>
</evidence>
<keyword evidence="5 17" id="KW-0597">Phosphoprotein</keyword>
<dbReference type="GO" id="GO:0005524">
    <property type="term" value="F:ATP binding"/>
    <property type="evidence" value="ECO:0007669"/>
    <property type="project" value="UniProtKB-KW"/>
</dbReference>
<evidence type="ECO:0000256" key="7">
    <source>
        <dbReference type="ARBA" id="ARBA00022692"/>
    </source>
</evidence>
<dbReference type="InterPro" id="IPR036641">
    <property type="entry name" value="HPT_dom_sf"/>
</dbReference>
<dbReference type="InterPro" id="IPR004358">
    <property type="entry name" value="Sig_transdc_His_kin-like_C"/>
</dbReference>
<name>N6WYS8_9GAMM</name>
<dbReference type="CDD" id="cd17546">
    <property type="entry name" value="REC_hyHK_CKI1_RcsC-like"/>
    <property type="match status" value="2"/>
</dbReference>
<dbReference type="eggNOG" id="COG4251">
    <property type="taxonomic scope" value="Bacteria"/>
</dbReference>
<dbReference type="Gene3D" id="3.30.450.20">
    <property type="entry name" value="PAS domain"/>
    <property type="match status" value="1"/>
</dbReference>
<keyword evidence="10" id="KW-0067">ATP-binding</keyword>
<evidence type="ECO:0000313" key="24">
    <source>
        <dbReference type="EMBL" id="ENO16252.1"/>
    </source>
</evidence>
<proteinExistence type="predicted"/>
<evidence type="ECO:0000256" key="8">
    <source>
        <dbReference type="ARBA" id="ARBA00022741"/>
    </source>
</evidence>
<evidence type="ECO:0000256" key="13">
    <source>
        <dbReference type="ARBA" id="ARBA00023136"/>
    </source>
</evidence>
<evidence type="ECO:0000259" key="21">
    <source>
        <dbReference type="PROSITE" id="PS50110"/>
    </source>
</evidence>
<feature type="modified residue" description="4-aspartylphosphate" evidence="17">
    <location>
        <position position="388"/>
    </location>
</feature>
<comment type="caution">
    <text evidence="24">The sequence shown here is derived from an EMBL/GenBank/DDBJ whole genome shotgun (WGS) entry which is preliminary data.</text>
</comment>
<dbReference type="InterPro" id="IPR000700">
    <property type="entry name" value="PAS-assoc_C"/>
</dbReference>
<dbReference type="InterPro" id="IPR003594">
    <property type="entry name" value="HATPase_dom"/>
</dbReference>
<feature type="domain" description="Response regulatory" evidence="21">
    <location>
        <begin position="481"/>
        <end position="598"/>
    </location>
</feature>
<dbReference type="Pfam" id="PF00512">
    <property type="entry name" value="HisKA"/>
    <property type="match status" value="1"/>
</dbReference>
<feature type="domain" description="Histidine kinase" evidence="20">
    <location>
        <begin position="97"/>
        <end position="318"/>
    </location>
</feature>
<dbReference type="Gene3D" id="1.10.287.130">
    <property type="match status" value="1"/>
</dbReference>
<accession>N6WYS8</accession>
<evidence type="ECO:0000313" key="25">
    <source>
        <dbReference type="Proteomes" id="UP000013165"/>
    </source>
</evidence>
<keyword evidence="18" id="KW-0175">Coiled coil</keyword>
<evidence type="ECO:0000256" key="3">
    <source>
        <dbReference type="ARBA" id="ARBA00012438"/>
    </source>
</evidence>
<evidence type="ECO:0000256" key="6">
    <source>
        <dbReference type="ARBA" id="ARBA00022679"/>
    </source>
</evidence>
<dbReference type="SUPFAM" id="SSF52172">
    <property type="entry name" value="CheY-like"/>
    <property type="match status" value="2"/>
</dbReference>
<dbReference type="HOGENOM" id="CLU_000445_104_15_6"/>
<evidence type="ECO:0000256" key="12">
    <source>
        <dbReference type="ARBA" id="ARBA00023012"/>
    </source>
</evidence>
<evidence type="ECO:0000256" key="18">
    <source>
        <dbReference type="SAM" id="Coils"/>
    </source>
</evidence>
<feature type="domain" description="Response regulatory" evidence="21">
    <location>
        <begin position="335"/>
        <end position="456"/>
    </location>
</feature>
<dbReference type="SMART" id="SM00387">
    <property type="entry name" value="HATPase_c"/>
    <property type="match status" value="1"/>
</dbReference>
<gene>
    <name evidence="24" type="ORF">J057_12886</name>
</gene>
<evidence type="ECO:0000256" key="4">
    <source>
        <dbReference type="ARBA" id="ARBA00022475"/>
    </source>
</evidence>
<keyword evidence="25" id="KW-1185">Reference proteome</keyword>
<dbReference type="SUPFAM" id="SSF47384">
    <property type="entry name" value="Homodimeric domain of signal transducing histidine kinase"/>
    <property type="match status" value="1"/>
</dbReference>
<feature type="region of interest" description="Disordered" evidence="19">
    <location>
        <begin position="604"/>
        <end position="628"/>
    </location>
</feature>
<dbReference type="FunFam" id="1.10.287.130:FF:000002">
    <property type="entry name" value="Two-component osmosensing histidine kinase"/>
    <property type="match status" value="1"/>
</dbReference>
<organism evidence="24 25">
    <name type="scientific">Marinobacter nanhaiticus D15-8W</name>
    <dbReference type="NCBI Taxonomy" id="626887"/>
    <lineage>
        <taxon>Bacteria</taxon>
        <taxon>Pseudomonadati</taxon>
        <taxon>Pseudomonadota</taxon>
        <taxon>Gammaproteobacteria</taxon>
        <taxon>Pseudomonadales</taxon>
        <taxon>Marinobacteraceae</taxon>
        <taxon>Marinobacter</taxon>
    </lineage>
</organism>
<feature type="modified residue" description="Phosphohistidine" evidence="16">
    <location>
        <position position="683"/>
    </location>
</feature>
<dbReference type="SMART" id="SM00388">
    <property type="entry name" value="HisKA"/>
    <property type="match status" value="1"/>
</dbReference>
<comment type="catalytic activity">
    <reaction evidence="1">
        <text>ATP + protein L-histidine = ADP + protein N-phospho-L-histidine.</text>
        <dbReference type="EC" id="2.7.13.3"/>
    </reaction>
</comment>
<evidence type="ECO:0000259" key="22">
    <source>
        <dbReference type="PROSITE" id="PS50113"/>
    </source>
</evidence>
<comment type="subcellular location">
    <subcellularLocation>
        <location evidence="2">Cell membrane</location>
        <topology evidence="2">Multi-pass membrane protein</topology>
    </subcellularLocation>
</comment>
<dbReference type="GO" id="GO:0000155">
    <property type="term" value="F:phosphorelay sensor kinase activity"/>
    <property type="evidence" value="ECO:0007669"/>
    <property type="project" value="InterPro"/>
</dbReference>
<evidence type="ECO:0000256" key="1">
    <source>
        <dbReference type="ARBA" id="ARBA00000085"/>
    </source>
</evidence>
<comment type="subunit">
    <text evidence="14">At low DSF concentrations, interacts with RpfF.</text>
</comment>
<feature type="compositionally biased region" description="Polar residues" evidence="19">
    <location>
        <begin position="617"/>
        <end position="628"/>
    </location>
</feature>